<evidence type="ECO:0000259" key="1">
    <source>
        <dbReference type="Pfam" id="PF14226"/>
    </source>
</evidence>
<dbReference type="SUPFAM" id="SSF51197">
    <property type="entry name" value="Clavaminate synthase-like"/>
    <property type="match status" value="1"/>
</dbReference>
<reference evidence="2" key="1">
    <citation type="submission" date="2021-10" db="EMBL/GenBank/DDBJ databases">
        <title>Tropical sea cucumber genome reveals ecological adaptation and Cuvierian tubules defense mechanism.</title>
        <authorList>
            <person name="Chen T."/>
        </authorList>
    </citation>
    <scope>NUCLEOTIDE SEQUENCE</scope>
    <source>
        <strain evidence="2">Nanhai2018</strain>
        <tissue evidence="2">Muscle</tissue>
    </source>
</reference>
<dbReference type="Pfam" id="PF14226">
    <property type="entry name" value="DIOX_N"/>
    <property type="match status" value="1"/>
</dbReference>
<evidence type="ECO:0000313" key="3">
    <source>
        <dbReference type="Proteomes" id="UP001152320"/>
    </source>
</evidence>
<dbReference type="Proteomes" id="UP001152320">
    <property type="component" value="Chromosome 12"/>
</dbReference>
<dbReference type="Gene3D" id="2.60.120.330">
    <property type="entry name" value="B-lactam Antibiotic, Isopenicillin N Synthase, Chain"/>
    <property type="match status" value="1"/>
</dbReference>
<name>A0A9Q1BRU1_HOLLE</name>
<gene>
    <name evidence="2" type="ORF">HOLleu_24842</name>
</gene>
<evidence type="ECO:0000313" key="2">
    <source>
        <dbReference type="EMBL" id="KAJ8031600.1"/>
    </source>
</evidence>
<proteinExistence type="predicted"/>
<dbReference type="OrthoDB" id="288590at2759"/>
<sequence length="99" mass="11398">MENSAVDRVPIVDFEAYSLEKEKPDSEKFQKLVDKVHQAFTTIGFVYLKNTGYPTKAIRDAFDKSRAFFLLGNDVKVKYRRGDIIPNSNFGYIQIEQEG</sequence>
<dbReference type="InterPro" id="IPR027443">
    <property type="entry name" value="IPNS-like_sf"/>
</dbReference>
<comment type="caution">
    <text evidence="2">The sequence shown here is derived from an EMBL/GenBank/DDBJ whole genome shotgun (WGS) entry which is preliminary data.</text>
</comment>
<dbReference type="AlphaFoldDB" id="A0A9Q1BRU1"/>
<accession>A0A9Q1BRU1</accession>
<feature type="domain" description="Non-haem dioxygenase N-terminal" evidence="1">
    <location>
        <begin position="9"/>
        <end position="98"/>
    </location>
</feature>
<protein>
    <recommendedName>
        <fullName evidence="1">Non-haem dioxygenase N-terminal domain-containing protein</fullName>
    </recommendedName>
</protein>
<keyword evidence="3" id="KW-1185">Reference proteome</keyword>
<dbReference type="EMBL" id="JAIZAY010000012">
    <property type="protein sequence ID" value="KAJ8031600.1"/>
    <property type="molecule type" value="Genomic_DNA"/>
</dbReference>
<organism evidence="2 3">
    <name type="scientific">Holothuria leucospilota</name>
    <name type="common">Black long sea cucumber</name>
    <name type="synonym">Mertensiothuria leucospilota</name>
    <dbReference type="NCBI Taxonomy" id="206669"/>
    <lineage>
        <taxon>Eukaryota</taxon>
        <taxon>Metazoa</taxon>
        <taxon>Echinodermata</taxon>
        <taxon>Eleutherozoa</taxon>
        <taxon>Echinozoa</taxon>
        <taxon>Holothuroidea</taxon>
        <taxon>Aspidochirotacea</taxon>
        <taxon>Aspidochirotida</taxon>
        <taxon>Holothuriidae</taxon>
        <taxon>Holothuria</taxon>
    </lineage>
</organism>
<dbReference type="InterPro" id="IPR026992">
    <property type="entry name" value="DIOX_N"/>
</dbReference>